<reference evidence="1 2" key="1">
    <citation type="submission" date="2018-03" db="EMBL/GenBank/DDBJ databases">
        <title>Ahniella affigens gen. nov., sp. nov., a gammaproteobacterium isolated from sandy soil near a stream.</title>
        <authorList>
            <person name="Ko Y."/>
            <person name="Kim J.-H."/>
        </authorList>
    </citation>
    <scope>NUCLEOTIDE SEQUENCE [LARGE SCALE GENOMIC DNA]</scope>
    <source>
        <strain evidence="1 2">D13</strain>
    </source>
</reference>
<proteinExistence type="predicted"/>
<dbReference type="Proteomes" id="UP000241074">
    <property type="component" value="Chromosome"/>
</dbReference>
<organism evidence="1 2">
    <name type="scientific">Ahniella affigens</name>
    <dbReference type="NCBI Taxonomy" id="2021234"/>
    <lineage>
        <taxon>Bacteria</taxon>
        <taxon>Pseudomonadati</taxon>
        <taxon>Pseudomonadota</taxon>
        <taxon>Gammaproteobacteria</taxon>
        <taxon>Lysobacterales</taxon>
        <taxon>Rhodanobacteraceae</taxon>
        <taxon>Ahniella</taxon>
    </lineage>
</organism>
<sequence length="1005" mass="108849">MLQIRSLIVLGRLVLLVLCTSLATQALAALRLDHPRIWINSADLPRLQAWANPSNPIYQQGIRQLAVQGAQLMDSGALDAGDNAGSTWTLYTTEDYAALFALMSLIDPDTSARPQWATRGRAMLMRIMDSVDTCQRANPPISTGRFCQLSFPVSDRSRWSGHSIALAADWLQASRDASANPILSGADIAKIRRVFLIWSRLSMEAYPNPYNNPPEFSLPVGTIGEPLLRLDTDLRRHRLRFSGNNYFAGHMRNMSMRALAIDPSADVPDANTPATYLRLNGNGQPVVVPLASEAGALQQVLSDTLKGWLFVQDYLLRHDSRGGLPQEGLEYMPTSIGIPGQLLLALDSAGLADLNAQAQFGQQVGALNNNPFYALIPEAILQSMSPQSVESANYGRVFKPAWYGDGEHYYFMDPVDILGALAIWSDRYGDTATGDRIRWALRMLPPDGSTGLPGRTRANGNPGDVVSSIVYFLVFDPTRAASGANPTDPRPGMPTVFWSEGMGRLLARTDWTDNASWFNFRLSYNAVDHQQGDGGMFELYRRGEWLTKGTIGYGNEGGSSDYKNTLTVANTIASGLTLTNFLGNRLLRGAQMPQGRSLSDPSVERRSQGPDYHYLRGDMTPLYNAYYPPSDPTPAASRALDVQEVSRDILWLRPDQIVVYDRARTLTANRAKRFWLNLPDNLPSVPTINGNRVIGHTPGGQWLQVSSVLPTARTLSIVTTDPFLPAAVNGFALGDEDSFIQTRTGSGGEEKYATRLQIEATGAPLDTRFLTVLDGTDANAAIEPTDLLQSIADSGCVTPAGSVEGLARADQAIWFARDRSLAPTCLILPAPTRIQRMLITGLVPNAGYGLSIQSQGVEDRWVLSAGGSWQADAAGVLRVNRGPAPALRPRLSIDQDTLTFSSRYVGDSATLTLLLQNDGLAPSGPITVAVTSGTDFLLDQTCAAAAGGIAAGGECELRIRFSPQTAGIRRGLLSIQDAGVPTLTISLRGLAEPQPSVLFTNGFEN</sequence>
<dbReference type="EMBL" id="CP027860">
    <property type="protein sequence ID" value="AVP98316.1"/>
    <property type="molecule type" value="Genomic_DNA"/>
</dbReference>
<dbReference type="OrthoDB" id="283584at2"/>
<protein>
    <recommendedName>
        <fullName evidence="3">Abnormal spindle-like microcephaly-associated protein ASH domain-containing protein</fullName>
    </recommendedName>
</protein>
<keyword evidence="2" id="KW-1185">Reference proteome</keyword>
<dbReference type="AlphaFoldDB" id="A0A2P1PTZ1"/>
<dbReference type="KEGG" id="xba:C7S18_14445"/>
<dbReference type="RefSeq" id="WP_106892236.1">
    <property type="nucleotide sequence ID" value="NZ_CP027860.1"/>
</dbReference>
<dbReference type="Gene3D" id="2.70.98.70">
    <property type="match status" value="1"/>
</dbReference>
<accession>A0A2P1PTZ1</accession>
<evidence type="ECO:0000313" key="1">
    <source>
        <dbReference type="EMBL" id="AVP98316.1"/>
    </source>
</evidence>
<name>A0A2P1PTZ1_9GAMM</name>
<evidence type="ECO:0008006" key="3">
    <source>
        <dbReference type="Google" id="ProtNLM"/>
    </source>
</evidence>
<dbReference type="Gene3D" id="2.60.40.10">
    <property type="entry name" value="Immunoglobulins"/>
    <property type="match status" value="1"/>
</dbReference>
<reference evidence="1 2" key="2">
    <citation type="submission" date="2018-03" db="EMBL/GenBank/DDBJ databases">
        <authorList>
            <person name="Keele B.F."/>
        </authorList>
    </citation>
    <scope>NUCLEOTIDE SEQUENCE [LARGE SCALE GENOMIC DNA]</scope>
    <source>
        <strain evidence="1 2">D13</strain>
    </source>
</reference>
<dbReference type="InterPro" id="IPR008929">
    <property type="entry name" value="Chondroitin_lyas"/>
</dbReference>
<dbReference type="Gene3D" id="1.50.10.100">
    <property type="entry name" value="Chondroitin AC/alginate lyase"/>
    <property type="match status" value="1"/>
</dbReference>
<evidence type="ECO:0000313" key="2">
    <source>
        <dbReference type="Proteomes" id="UP000241074"/>
    </source>
</evidence>
<gene>
    <name evidence="1" type="ORF">C7S18_14445</name>
</gene>
<dbReference type="InterPro" id="IPR013783">
    <property type="entry name" value="Ig-like_fold"/>
</dbReference>